<name>A0A8J7JCN0_9BACT</name>
<evidence type="ECO:0000313" key="1">
    <source>
        <dbReference type="EMBL" id="MBJ6724628.1"/>
    </source>
</evidence>
<dbReference type="AlphaFoldDB" id="A0A8J7JCN0"/>
<proteinExistence type="predicted"/>
<dbReference type="RefSeq" id="WP_199383467.1">
    <property type="nucleotide sequence ID" value="NZ_JAEMHM010000005.1"/>
</dbReference>
<dbReference type="Proteomes" id="UP000636888">
    <property type="component" value="Unassembled WGS sequence"/>
</dbReference>
<reference evidence="1" key="1">
    <citation type="submission" date="2020-12" db="EMBL/GenBank/DDBJ databases">
        <title>Geomonas sp. Red875, isolated from river sediment.</title>
        <authorList>
            <person name="Xu Z."/>
            <person name="Zhang Z."/>
            <person name="Masuda Y."/>
            <person name="Itoh H."/>
            <person name="Senoo K."/>
        </authorList>
    </citation>
    <scope>NUCLEOTIDE SEQUENCE</scope>
    <source>
        <strain evidence="1">Red875</strain>
    </source>
</reference>
<keyword evidence="2" id="KW-1185">Reference proteome</keyword>
<dbReference type="SUPFAM" id="SSF48695">
    <property type="entry name" value="Multiheme cytochromes"/>
    <property type="match status" value="1"/>
</dbReference>
<dbReference type="InterPro" id="IPR036280">
    <property type="entry name" value="Multihaem_cyt_sf"/>
</dbReference>
<gene>
    <name evidence="1" type="ORF">JFN93_07910</name>
</gene>
<organism evidence="1 2">
    <name type="scientific">Geomesophilobacter sediminis</name>
    <dbReference type="NCBI Taxonomy" id="2798584"/>
    <lineage>
        <taxon>Bacteria</taxon>
        <taxon>Pseudomonadati</taxon>
        <taxon>Thermodesulfobacteriota</taxon>
        <taxon>Desulfuromonadia</taxon>
        <taxon>Geobacterales</taxon>
        <taxon>Geobacteraceae</taxon>
        <taxon>Geomesophilobacter</taxon>
    </lineage>
</organism>
<protein>
    <submittedName>
        <fullName evidence="1">Cytochrome C</fullName>
    </submittedName>
</protein>
<accession>A0A8J7JCN0</accession>
<comment type="caution">
    <text evidence="1">The sequence shown here is derived from an EMBL/GenBank/DDBJ whole genome shotgun (WGS) entry which is preliminary data.</text>
</comment>
<dbReference type="Gene3D" id="1.10.1130.20">
    <property type="match status" value="1"/>
</dbReference>
<sequence length="86" mass="9821">MSLKKRDLYVILAVFCLGLVLALGSLKGNGKDTPYDEMHWKVYRALQAGQQRETVEKGCNECHAIVTIKNHPPKEQCLICHKRVQR</sequence>
<evidence type="ECO:0000313" key="2">
    <source>
        <dbReference type="Proteomes" id="UP000636888"/>
    </source>
</evidence>
<dbReference type="EMBL" id="JAEMHM010000005">
    <property type="protein sequence ID" value="MBJ6724628.1"/>
    <property type="molecule type" value="Genomic_DNA"/>
</dbReference>